<organism evidence="2 3">
    <name type="scientific">Pontibacter akesuensis</name>
    <dbReference type="NCBI Taxonomy" id="388950"/>
    <lineage>
        <taxon>Bacteria</taxon>
        <taxon>Pseudomonadati</taxon>
        <taxon>Bacteroidota</taxon>
        <taxon>Cytophagia</taxon>
        <taxon>Cytophagales</taxon>
        <taxon>Hymenobacteraceae</taxon>
        <taxon>Pontibacter</taxon>
    </lineage>
</organism>
<keyword evidence="1" id="KW-1133">Transmembrane helix</keyword>
<dbReference type="EMBL" id="FPCA01000006">
    <property type="protein sequence ID" value="SFU98055.1"/>
    <property type="molecule type" value="Genomic_DNA"/>
</dbReference>
<evidence type="ECO:0000256" key="1">
    <source>
        <dbReference type="SAM" id="Phobius"/>
    </source>
</evidence>
<dbReference type="Proteomes" id="UP000182491">
    <property type="component" value="Unassembled WGS sequence"/>
</dbReference>
<feature type="transmembrane region" description="Helical" evidence="1">
    <location>
        <begin position="89"/>
        <end position="107"/>
    </location>
</feature>
<keyword evidence="1" id="KW-0812">Transmembrane</keyword>
<reference evidence="3" key="1">
    <citation type="submission" date="2016-10" db="EMBL/GenBank/DDBJ databases">
        <authorList>
            <person name="Varghese N."/>
        </authorList>
    </citation>
    <scope>NUCLEOTIDE SEQUENCE [LARGE SCALE GENOMIC DNA]</scope>
    <source>
        <strain evidence="3">DSM 18820</strain>
    </source>
</reference>
<feature type="transmembrane region" description="Helical" evidence="1">
    <location>
        <begin position="32"/>
        <end position="51"/>
    </location>
</feature>
<keyword evidence="3" id="KW-1185">Reference proteome</keyword>
<evidence type="ECO:0000313" key="3">
    <source>
        <dbReference type="Proteomes" id="UP000182491"/>
    </source>
</evidence>
<gene>
    <name evidence="2" type="ORF">SAMN04487941_3810</name>
</gene>
<dbReference type="AlphaFoldDB" id="A0A1I7KKU6"/>
<sequence length="117" mass="13443">MRRHNPKLATFVHLMTVLVLLLKGTDKLTHEYWLSGSILVLLGLLVLALVVLEKRLHLNHHNVRQTCLLIESFALFVMALVFYQEGRQYLQYVFGACALTYLAVAIVEYRKHKATGH</sequence>
<dbReference type="RefSeq" id="WP_068838755.1">
    <property type="nucleotide sequence ID" value="NZ_BMXC01000005.1"/>
</dbReference>
<proteinExistence type="predicted"/>
<feature type="transmembrane region" description="Helical" evidence="1">
    <location>
        <begin position="63"/>
        <end position="83"/>
    </location>
</feature>
<name>A0A1I7KKU6_9BACT</name>
<keyword evidence="1" id="KW-0472">Membrane</keyword>
<accession>A0A1I7KKU6</accession>
<protein>
    <submittedName>
        <fullName evidence="2">Uncharacterized protein</fullName>
    </submittedName>
</protein>
<dbReference type="STRING" id="388950.GCA_001611675_02812"/>
<evidence type="ECO:0000313" key="2">
    <source>
        <dbReference type="EMBL" id="SFU98055.1"/>
    </source>
</evidence>